<dbReference type="GO" id="GO:0033494">
    <property type="term" value="P:ferulate metabolic process"/>
    <property type="evidence" value="ECO:0007669"/>
    <property type="project" value="TreeGrafter"/>
</dbReference>
<gene>
    <name evidence="4" type="ORF">HYY65_10810</name>
</gene>
<dbReference type="InterPro" id="IPR002830">
    <property type="entry name" value="UbiD"/>
</dbReference>
<dbReference type="Pfam" id="PF20695">
    <property type="entry name" value="UbiD_N"/>
    <property type="match status" value="1"/>
</dbReference>
<dbReference type="Proteomes" id="UP000741360">
    <property type="component" value="Unassembled WGS sequence"/>
</dbReference>
<dbReference type="PANTHER" id="PTHR30108">
    <property type="entry name" value="3-OCTAPRENYL-4-HYDROXYBENZOATE CARBOXY-LYASE-RELATED"/>
    <property type="match status" value="1"/>
</dbReference>
<evidence type="ECO:0000259" key="1">
    <source>
        <dbReference type="Pfam" id="PF01977"/>
    </source>
</evidence>
<comment type="caution">
    <text evidence="4">The sequence shown here is derived from an EMBL/GenBank/DDBJ whole genome shotgun (WGS) entry which is preliminary data.</text>
</comment>
<dbReference type="PANTHER" id="PTHR30108:SF17">
    <property type="entry name" value="FERULIC ACID DECARBOXYLASE 1"/>
    <property type="match status" value="1"/>
</dbReference>
<evidence type="ECO:0000259" key="3">
    <source>
        <dbReference type="Pfam" id="PF20696"/>
    </source>
</evidence>
<dbReference type="GO" id="GO:0046281">
    <property type="term" value="P:cinnamic acid catabolic process"/>
    <property type="evidence" value="ECO:0007669"/>
    <property type="project" value="TreeGrafter"/>
</dbReference>
<reference evidence="4" key="1">
    <citation type="submission" date="2020-07" db="EMBL/GenBank/DDBJ databases">
        <title>Huge and variable diversity of episymbiotic CPR bacteria and DPANN archaea in groundwater ecosystems.</title>
        <authorList>
            <person name="He C.Y."/>
            <person name="Keren R."/>
            <person name="Whittaker M."/>
            <person name="Farag I.F."/>
            <person name="Doudna J."/>
            <person name="Cate J.H.D."/>
            <person name="Banfield J.F."/>
        </authorList>
    </citation>
    <scope>NUCLEOTIDE SEQUENCE</scope>
    <source>
        <strain evidence="4">NC_groundwater_717_Ag_S-0.2um_59_8</strain>
    </source>
</reference>
<dbReference type="AlphaFoldDB" id="A0A932GRF8"/>
<dbReference type="GO" id="GO:0005737">
    <property type="term" value="C:cytoplasm"/>
    <property type="evidence" value="ECO:0007669"/>
    <property type="project" value="TreeGrafter"/>
</dbReference>
<dbReference type="Pfam" id="PF20696">
    <property type="entry name" value="UbiD_C"/>
    <property type="match status" value="1"/>
</dbReference>
<name>A0A932GRF8_UNCTE</name>
<dbReference type="Gene3D" id="3.40.1670.10">
    <property type="entry name" value="UbiD C-terminal domain-like"/>
    <property type="match status" value="1"/>
</dbReference>
<accession>A0A932GRF8</accession>
<protein>
    <submittedName>
        <fullName evidence="4">UbiD family decarboxylase</fullName>
    </submittedName>
</protein>
<dbReference type="Pfam" id="PF01977">
    <property type="entry name" value="UbiD"/>
    <property type="match status" value="1"/>
</dbReference>
<evidence type="ECO:0000313" key="5">
    <source>
        <dbReference type="Proteomes" id="UP000741360"/>
    </source>
</evidence>
<organism evidence="4 5">
    <name type="scientific">Tectimicrobiota bacterium</name>
    <dbReference type="NCBI Taxonomy" id="2528274"/>
    <lineage>
        <taxon>Bacteria</taxon>
        <taxon>Pseudomonadati</taxon>
        <taxon>Nitrospinota/Tectimicrobiota group</taxon>
        <taxon>Candidatus Tectimicrobiota</taxon>
    </lineage>
</organism>
<dbReference type="GO" id="GO:0016831">
    <property type="term" value="F:carboxy-lyase activity"/>
    <property type="evidence" value="ECO:0007669"/>
    <property type="project" value="InterPro"/>
</dbReference>
<dbReference type="EMBL" id="JACPSX010000207">
    <property type="protein sequence ID" value="MBI3015527.1"/>
    <property type="molecule type" value="Genomic_DNA"/>
</dbReference>
<feature type="domain" description="3-octaprenyl-4-hydroxybenzoate carboxy-lyase-like Rift-related" evidence="1">
    <location>
        <begin position="109"/>
        <end position="322"/>
    </location>
</feature>
<dbReference type="SUPFAM" id="SSF143968">
    <property type="entry name" value="UbiD C-terminal domain-like"/>
    <property type="match status" value="1"/>
</dbReference>
<sequence>MAKDGGTAVAVKDFTSLRSTIEYLRDAGELIETEVEIDPALEMAAIQKHLDGGKSLLFQKVKGYPNGRLFTNLFANEERVSRLFGVEDPRKFKFKCVEALRHPLPPKVVKDAPCQEVVIDKDIDAWKVIPMISHTRKDPGRTLGGGNTLVTGKYFWGGTHISYNRMHFRGPNFSSFQISPGSHTDMIATEWYRKEPIPMTINMGVPPACTLMAGAGFLYMILHKGSDELGVAGAMQGSPIEIVKARTVDAYSIAQAEYVIEGYLDTTQKVWESEEAERTGKQGVFPFHPEWAGYMGKAYRTYKFVVTAITHRAEKPIYYPLIVHGFDDHYIDVMMREACFLELADRISPGLCVDIHIPMAMTDWGGAIFQIKKRRQRDEGLQRNILSAALSSSLGMRMTIAVDTDIDIYNVEDVMWALVTRTTPFSIQAVCQGGFGQTFQPAERSSAGDRDWTQTNIRFAGGMAVDATVPFQYRDAFERPPYPIDAVDLNKWFSKQQIEKAKEGMTEYSKYLAKTGF</sequence>
<evidence type="ECO:0000313" key="4">
    <source>
        <dbReference type="EMBL" id="MBI3015527.1"/>
    </source>
</evidence>
<feature type="domain" description="3-octaprenyl-4-hydroxybenzoate carboxy-lyase-like N-terminal" evidence="2">
    <location>
        <begin position="21"/>
        <end position="90"/>
    </location>
</feature>
<dbReference type="InterPro" id="IPR049381">
    <property type="entry name" value="UbiD-like_C"/>
</dbReference>
<proteinExistence type="predicted"/>
<dbReference type="InterPro" id="IPR049383">
    <property type="entry name" value="UbiD-like_N"/>
</dbReference>
<evidence type="ECO:0000259" key="2">
    <source>
        <dbReference type="Pfam" id="PF20695"/>
    </source>
</evidence>
<dbReference type="SUPFAM" id="SSF50475">
    <property type="entry name" value="FMN-binding split barrel"/>
    <property type="match status" value="1"/>
</dbReference>
<feature type="domain" description="3-octaprenyl-4-hydroxybenzoate carboxy-lyase-like C-terminal" evidence="3">
    <location>
        <begin position="330"/>
        <end position="444"/>
    </location>
</feature>
<dbReference type="InterPro" id="IPR048304">
    <property type="entry name" value="UbiD_Rift_dom"/>
</dbReference>